<dbReference type="InterPro" id="IPR051283">
    <property type="entry name" value="Sec_Metabolite_Acyltrans"/>
</dbReference>
<dbReference type="PANTHER" id="PTHR31896:SF64">
    <property type="entry name" value="TRICHOTHECENE 3-O-ACETYLTRANSFERASE"/>
    <property type="match status" value="1"/>
</dbReference>
<dbReference type="EMBL" id="FJOG01000007">
    <property type="protein sequence ID" value="CZR55890.1"/>
    <property type="molecule type" value="Genomic_DNA"/>
</dbReference>
<organism evidence="2 3">
    <name type="scientific">Phialocephala subalpina</name>
    <dbReference type="NCBI Taxonomy" id="576137"/>
    <lineage>
        <taxon>Eukaryota</taxon>
        <taxon>Fungi</taxon>
        <taxon>Dikarya</taxon>
        <taxon>Ascomycota</taxon>
        <taxon>Pezizomycotina</taxon>
        <taxon>Leotiomycetes</taxon>
        <taxon>Helotiales</taxon>
        <taxon>Mollisiaceae</taxon>
        <taxon>Phialocephala</taxon>
        <taxon>Phialocephala fortinii species complex</taxon>
    </lineage>
</organism>
<accession>A0A1L7WSZ7</accession>
<dbReference type="Proteomes" id="UP000184330">
    <property type="component" value="Unassembled WGS sequence"/>
</dbReference>
<keyword evidence="3" id="KW-1185">Reference proteome</keyword>
<evidence type="ECO:0000256" key="1">
    <source>
        <dbReference type="ARBA" id="ARBA00022679"/>
    </source>
</evidence>
<dbReference type="InterPro" id="IPR023213">
    <property type="entry name" value="CAT-like_dom_sf"/>
</dbReference>
<dbReference type="PANTHER" id="PTHR31896">
    <property type="entry name" value="FAMILY REGULATORY PROTEIN, PUTATIVE (AFU_ORTHOLOGUE AFUA_3G14730)-RELATED"/>
    <property type="match status" value="1"/>
</dbReference>
<sequence>MAAVKVPQLMPLEKAGPKGFVRYMFPFQLADDYKQEEVLKVLKESFEETKKRLPVLACEAVPDTESTQGASSSSNMAIGYFDADSMTRRPVWPTPGERLPITELQANFIRGGVILNWCILHIIGDGKTFQKMLEVWAEECQKAQGLTIDSPVQLGPELFDKSRVNIAAFVPTAAPPKMMSPSHRAEVFYFSPASLAQLKKDANPSLASTKSEDVKWISTNDALSALLWHTVMEVQHPLGRLEGNPLSVFNIAINGRARADPPHPTDMLGCFLEYVAISMPIRTMLMTYNLSDIAVSIRRTINKMEAGKNWTDDVVALFERVPDVNQLVATAFLDVPGNHCVKTSWIGFEMYKLRWGPMFGDIMGAVRCPNVGVINGLQVVFPALPEDSGGGLEVLIGVETDALPRLGGNELWNKYAVARRG</sequence>
<protein>
    <recommendedName>
        <fullName evidence="4">Trichothecene 3-O-acetyltransferase</fullName>
    </recommendedName>
</protein>
<dbReference type="Gene3D" id="3.30.559.10">
    <property type="entry name" value="Chloramphenicol acetyltransferase-like domain"/>
    <property type="match status" value="3"/>
</dbReference>
<dbReference type="Pfam" id="PF02458">
    <property type="entry name" value="Transferase"/>
    <property type="match status" value="1"/>
</dbReference>
<evidence type="ECO:0000313" key="2">
    <source>
        <dbReference type="EMBL" id="CZR55890.1"/>
    </source>
</evidence>
<reference evidence="2 3" key="1">
    <citation type="submission" date="2016-03" db="EMBL/GenBank/DDBJ databases">
        <authorList>
            <person name="Ploux O."/>
        </authorList>
    </citation>
    <scope>NUCLEOTIDE SEQUENCE [LARGE SCALE GENOMIC DNA]</scope>
    <source>
        <strain evidence="2 3">UAMH 11012</strain>
    </source>
</reference>
<proteinExistence type="predicted"/>
<dbReference type="GO" id="GO:0016740">
    <property type="term" value="F:transferase activity"/>
    <property type="evidence" value="ECO:0007669"/>
    <property type="project" value="UniProtKB-KW"/>
</dbReference>
<dbReference type="STRING" id="576137.A0A1L7WSZ7"/>
<name>A0A1L7WSZ7_9HELO</name>
<keyword evidence="1" id="KW-0808">Transferase</keyword>
<evidence type="ECO:0000313" key="3">
    <source>
        <dbReference type="Proteomes" id="UP000184330"/>
    </source>
</evidence>
<evidence type="ECO:0008006" key="4">
    <source>
        <dbReference type="Google" id="ProtNLM"/>
    </source>
</evidence>
<dbReference type="OrthoDB" id="1862401at2759"/>
<gene>
    <name evidence="2" type="ORF">PAC_05778</name>
</gene>
<dbReference type="AlphaFoldDB" id="A0A1L7WSZ7"/>